<dbReference type="Proteomes" id="UP001221909">
    <property type="component" value="Unassembled WGS sequence"/>
</dbReference>
<accession>A0ABT5MSA9</accession>
<evidence type="ECO:0000313" key="2">
    <source>
        <dbReference type="Proteomes" id="UP001221909"/>
    </source>
</evidence>
<reference evidence="1 2" key="1">
    <citation type="submission" date="2023-02" db="EMBL/GenBank/DDBJ databases">
        <title>Mannheimia cairiniae sp. nov., a novel species of Mannheimia obtained from moscovy ducks (Cairina moschata) and reclassification of Mannheimia ovis as heterotypic synonym of Mannheimia pernigra.</title>
        <authorList>
            <person name="Christensen H."/>
        </authorList>
    </citation>
    <scope>NUCLEOTIDE SEQUENCE [LARGE SCALE GENOMIC DNA]</scope>
    <source>
        <strain evidence="1 2">AT1</strain>
    </source>
</reference>
<name>A0ABT5MSA9_9PAST</name>
<gene>
    <name evidence="1" type="ORF">PTQ27_04490</name>
</gene>
<proteinExistence type="predicted"/>
<evidence type="ECO:0000313" key="1">
    <source>
        <dbReference type="EMBL" id="MDD0823733.1"/>
    </source>
</evidence>
<keyword evidence="2" id="KW-1185">Reference proteome</keyword>
<organism evidence="1 2">
    <name type="scientific">Mannheimia cairinae</name>
    <dbReference type="NCBI Taxonomy" id="3025936"/>
    <lineage>
        <taxon>Bacteria</taxon>
        <taxon>Pseudomonadati</taxon>
        <taxon>Pseudomonadota</taxon>
        <taxon>Gammaproteobacteria</taxon>
        <taxon>Pasteurellales</taxon>
        <taxon>Pasteurellaceae</taxon>
        <taxon>Mannheimia</taxon>
    </lineage>
</organism>
<comment type="caution">
    <text evidence="1">The sequence shown here is derived from an EMBL/GenBank/DDBJ whole genome shotgun (WGS) entry which is preliminary data.</text>
</comment>
<dbReference type="EMBL" id="JAQSJE010000003">
    <property type="protein sequence ID" value="MDD0823733.1"/>
    <property type="molecule type" value="Genomic_DNA"/>
</dbReference>
<protein>
    <submittedName>
        <fullName evidence="1">Uncharacterized protein</fullName>
    </submittedName>
</protein>
<sequence length="63" mass="7207">MMTMTETVKEQLNSQLNEAIIQLIQAQKYLNQDDAIRSGVYIGTVQDLLPKVHLKLLTANRKH</sequence>